<dbReference type="RefSeq" id="WP_272142606.1">
    <property type="nucleotide sequence ID" value="NZ_JAQNDM010000002.1"/>
</dbReference>
<keyword evidence="2" id="KW-1185">Reference proteome</keyword>
<dbReference type="Proteomes" id="UP001221838">
    <property type="component" value="Unassembled WGS sequence"/>
</dbReference>
<protein>
    <submittedName>
        <fullName evidence="1">Uncharacterized protein</fullName>
    </submittedName>
</protein>
<sequence length="41" mass="4313">MSRYPLETVSLGSEPLRHLVIYPLGAEVEAALQGGEAEGTA</sequence>
<organism evidence="1 2">
    <name type="scientific">Stigmatella ashevillensis</name>
    <dbReference type="NCBI Taxonomy" id="2995309"/>
    <lineage>
        <taxon>Bacteria</taxon>
        <taxon>Pseudomonadati</taxon>
        <taxon>Myxococcota</taxon>
        <taxon>Myxococcia</taxon>
        <taxon>Myxococcales</taxon>
        <taxon>Cystobacterineae</taxon>
        <taxon>Archangiaceae</taxon>
        <taxon>Stigmatella</taxon>
    </lineage>
</organism>
<evidence type="ECO:0000313" key="1">
    <source>
        <dbReference type="EMBL" id="MDC0712476.1"/>
    </source>
</evidence>
<gene>
    <name evidence="1" type="ORF">POL68_28700</name>
</gene>
<name>A0ABT5DG31_9BACT</name>
<comment type="caution">
    <text evidence="1">The sequence shown here is derived from an EMBL/GenBank/DDBJ whole genome shotgun (WGS) entry which is preliminary data.</text>
</comment>
<dbReference type="EMBL" id="JAQNDM010000002">
    <property type="protein sequence ID" value="MDC0712476.1"/>
    <property type="molecule type" value="Genomic_DNA"/>
</dbReference>
<accession>A0ABT5DG31</accession>
<dbReference type="CDD" id="cd02325">
    <property type="entry name" value="R3H"/>
    <property type="match status" value="1"/>
</dbReference>
<reference evidence="1 2" key="1">
    <citation type="submission" date="2022-11" db="EMBL/GenBank/DDBJ databases">
        <title>Minimal conservation of predation-associated metabolite biosynthetic gene clusters underscores biosynthetic potential of Myxococcota including descriptions for ten novel species: Archangium lansinium sp. nov., Myxococcus landrumus sp. nov., Nannocystis bai.</title>
        <authorList>
            <person name="Ahearne A."/>
            <person name="Stevens C."/>
            <person name="Dowd S."/>
        </authorList>
    </citation>
    <scope>NUCLEOTIDE SEQUENCE [LARGE SCALE GENOMIC DNA]</scope>
    <source>
        <strain evidence="1 2">NCWAL01</strain>
    </source>
</reference>
<proteinExistence type="predicted"/>
<evidence type="ECO:0000313" key="2">
    <source>
        <dbReference type="Proteomes" id="UP001221838"/>
    </source>
</evidence>